<dbReference type="SMART" id="SM00355">
    <property type="entry name" value="ZnF_C2H2"/>
    <property type="match status" value="4"/>
</dbReference>
<dbReference type="PANTHER" id="PTHR19818:SF139">
    <property type="entry name" value="PAIR-RULE PROTEIN ODD-PAIRED"/>
    <property type="match status" value="1"/>
</dbReference>
<dbReference type="GO" id="GO:0005634">
    <property type="term" value="C:nucleus"/>
    <property type="evidence" value="ECO:0007669"/>
    <property type="project" value="UniProtKB-ARBA"/>
</dbReference>
<keyword evidence="10" id="KW-1185">Reference proteome</keyword>
<feature type="coiled-coil region" evidence="6">
    <location>
        <begin position="261"/>
        <end position="295"/>
    </location>
</feature>
<sequence>MEMQNIFNAQNPALTLSGLNEQTRQLQSMQGFAAGNQGMAHPSVLIPGFAPHGVPLPQPISNSLFNEAQTRAAQQMQVQANAATPTGADGVGSDNMMTYISGHESGRRVKAEMRRPTTDHPARSPLGKNRRKIVNNVVTKISTPYSTGHIPCPYGCGRSFKHATQKAIHIRKVHTGERPFVCKVEGCGKAFYSSGDLKSHEKTHSGLKPFECPTCGKALSSRNALKVHIKALHTLERPFKCEVPNCGMTYMTRLDLDRHMKKHVKWEQKEEKAKMANLEKRTEKAERKLRQVLEKQVKNQSGEARGSVNLSAGRLVALAPGEPPPEGAVAYFVPNANGAGMPLDKLDVTYARGKYRRGSSKSTGGDGTSGMEPSSSLLSREGEEGDGDDPTVQGATDAQNALRAAANGTTADGGNGVVTPVAARKTYKRKASALAPADNAGDPEAMLRATKKKLLETRLRREYDQGGFKGAIPFQSWRRGLSTEVCQKFQDEVDKLVHSGIDGVITEAA</sequence>
<dbReference type="eggNOG" id="KOG1721">
    <property type="taxonomic scope" value="Eukaryota"/>
</dbReference>
<organism evidence="9 10">
    <name type="scientific">Micromonas commoda (strain RCC299 / NOUM17 / CCMP2709)</name>
    <name type="common">Picoplanktonic green alga</name>
    <dbReference type="NCBI Taxonomy" id="296587"/>
    <lineage>
        <taxon>Eukaryota</taxon>
        <taxon>Viridiplantae</taxon>
        <taxon>Chlorophyta</taxon>
        <taxon>Mamiellophyceae</taxon>
        <taxon>Mamiellales</taxon>
        <taxon>Mamiellaceae</taxon>
        <taxon>Micromonas</taxon>
    </lineage>
</organism>
<accession>C1FG61</accession>
<feature type="domain" description="C2H2-type" evidence="8">
    <location>
        <begin position="239"/>
        <end position="268"/>
    </location>
</feature>
<feature type="region of interest" description="Disordered" evidence="7">
    <location>
        <begin position="105"/>
        <end position="127"/>
    </location>
</feature>
<dbReference type="RefSeq" id="XP_002507942.1">
    <property type="nucleotide sequence ID" value="XM_002507896.1"/>
</dbReference>
<dbReference type="EMBL" id="CP001575">
    <property type="protein sequence ID" value="ACO69200.1"/>
    <property type="molecule type" value="Genomic_DNA"/>
</dbReference>
<dbReference type="GO" id="GO:0000978">
    <property type="term" value="F:RNA polymerase II cis-regulatory region sequence-specific DNA binding"/>
    <property type="evidence" value="ECO:0007669"/>
    <property type="project" value="TreeGrafter"/>
</dbReference>
<keyword evidence="6" id="KW-0175">Coiled coil</keyword>
<evidence type="ECO:0000256" key="4">
    <source>
        <dbReference type="ARBA" id="ARBA00022833"/>
    </source>
</evidence>
<dbReference type="Gene3D" id="3.30.160.60">
    <property type="entry name" value="Classic Zinc Finger"/>
    <property type="match status" value="4"/>
</dbReference>
<dbReference type="GO" id="GO:0008270">
    <property type="term" value="F:zinc ion binding"/>
    <property type="evidence" value="ECO:0007669"/>
    <property type="project" value="UniProtKB-KW"/>
</dbReference>
<evidence type="ECO:0000313" key="9">
    <source>
        <dbReference type="EMBL" id="ACO69200.1"/>
    </source>
</evidence>
<keyword evidence="4" id="KW-0862">Zinc</keyword>
<keyword evidence="1" id="KW-0479">Metal-binding</keyword>
<name>C1FG61_MICCC</name>
<dbReference type="KEGG" id="mis:MICPUN_60748"/>
<evidence type="ECO:0000313" key="10">
    <source>
        <dbReference type="Proteomes" id="UP000002009"/>
    </source>
</evidence>
<dbReference type="InParanoid" id="C1FG61"/>
<dbReference type="InterPro" id="IPR036236">
    <property type="entry name" value="Znf_C2H2_sf"/>
</dbReference>
<dbReference type="STRING" id="296587.C1FG61"/>
<dbReference type="SUPFAM" id="SSF57667">
    <property type="entry name" value="beta-beta-alpha zinc fingers"/>
    <property type="match status" value="2"/>
</dbReference>
<evidence type="ECO:0000256" key="5">
    <source>
        <dbReference type="PROSITE-ProRule" id="PRU00042"/>
    </source>
</evidence>
<evidence type="ECO:0000256" key="1">
    <source>
        <dbReference type="ARBA" id="ARBA00022723"/>
    </source>
</evidence>
<keyword evidence="3 5" id="KW-0863">Zinc-finger</keyword>
<evidence type="ECO:0000259" key="8">
    <source>
        <dbReference type="PROSITE" id="PS50157"/>
    </source>
</evidence>
<dbReference type="GO" id="GO:0045944">
    <property type="term" value="P:positive regulation of transcription by RNA polymerase II"/>
    <property type="evidence" value="ECO:0007669"/>
    <property type="project" value="UniProtKB-ARBA"/>
</dbReference>
<feature type="domain" description="C2H2-type" evidence="8">
    <location>
        <begin position="210"/>
        <end position="238"/>
    </location>
</feature>
<dbReference type="AlphaFoldDB" id="C1FG61"/>
<evidence type="ECO:0000256" key="6">
    <source>
        <dbReference type="SAM" id="Coils"/>
    </source>
</evidence>
<feature type="compositionally biased region" description="Basic and acidic residues" evidence="7">
    <location>
        <begin position="105"/>
        <end position="122"/>
    </location>
</feature>
<evidence type="ECO:0000256" key="2">
    <source>
        <dbReference type="ARBA" id="ARBA00022737"/>
    </source>
</evidence>
<evidence type="ECO:0000256" key="7">
    <source>
        <dbReference type="SAM" id="MobiDB-lite"/>
    </source>
</evidence>
<dbReference type="FunFam" id="3.30.160.60:FF:000446">
    <property type="entry name" value="Zinc finger protein"/>
    <property type="match status" value="1"/>
</dbReference>
<feature type="region of interest" description="Disordered" evidence="7">
    <location>
        <begin position="355"/>
        <end position="394"/>
    </location>
</feature>
<proteinExistence type="predicted"/>
<feature type="domain" description="C2H2-type" evidence="8">
    <location>
        <begin position="180"/>
        <end position="209"/>
    </location>
</feature>
<evidence type="ECO:0000256" key="3">
    <source>
        <dbReference type="ARBA" id="ARBA00022771"/>
    </source>
</evidence>
<protein>
    <recommendedName>
        <fullName evidence="8">C2H2-type domain-containing protein</fullName>
    </recommendedName>
</protein>
<dbReference type="PROSITE" id="PS50157">
    <property type="entry name" value="ZINC_FINGER_C2H2_2"/>
    <property type="match status" value="4"/>
</dbReference>
<dbReference type="InterPro" id="IPR013087">
    <property type="entry name" value="Znf_C2H2_type"/>
</dbReference>
<gene>
    <name evidence="9" type="ORF">MICPUN_60748</name>
</gene>
<keyword evidence="2" id="KW-0677">Repeat</keyword>
<dbReference type="Pfam" id="PF00096">
    <property type="entry name" value="zf-C2H2"/>
    <property type="match status" value="2"/>
</dbReference>
<feature type="domain" description="C2H2-type" evidence="8">
    <location>
        <begin position="150"/>
        <end position="179"/>
    </location>
</feature>
<reference evidence="9 10" key="1">
    <citation type="journal article" date="2009" name="Science">
        <title>Green evolution and dynamic adaptations revealed by genomes of the marine picoeukaryotes Micromonas.</title>
        <authorList>
            <person name="Worden A.Z."/>
            <person name="Lee J.H."/>
            <person name="Mock T."/>
            <person name="Rouze P."/>
            <person name="Simmons M.P."/>
            <person name="Aerts A.L."/>
            <person name="Allen A.E."/>
            <person name="Cuvelier M.L."/>
            <person name="Derelle E."/>
            <person name="Everett M.V."/>
            <person name="Foulon E."/>
            <person name="Grimwood J."/>
            <person name="Gundlach H."/>
            <person name="Henrissat B."/>
            <person name="Napoli C."/>
            <person name="McDonald S.M."/>
            <person name="Parker M.S."/>
            <person name="Rombauts S."/>
            <person name="Salamov A."/>
            <person name="Von Dassow P."/>
            <person name="Badger J.H."/>
            <person name="Coutinho P.M."/>
            <person name="Demir E."/>
            <person name="Dubchak I."/>
            <person name="Gentemann C."/>
            <person name="Eikrem W."/>
            <person name="Gready J.E."/>
            <person name="John U."/>
            <person name="Lanier W."/>
            <person name="Lindquist E.A."/>
            <person name="Lucas S."/>
            <person name="Mayer K.F."/>
            <person name="Moreau H."/>
            <person name="Not F."/>
            <person name="Otillar R."/>
            <person name="Panaud O."/>
            <person name="Pangilinan J."/>
            <person name="Paulsen I."/>
            <person name="Piegu B."/>
            <person name="Poliakov A."/>
            <person name="Robbens S."/>
            <person name="Schmutz J."/>
            <person name="Toulza E."/>
            <person name="Wyss T."/>
            <person name="Zelensky A."/>
            <person name="Zhou K."/>
            <person name="Armbrust E.V."/>
            <person name="Bhattacharya D."/>
            <person name="Goodenough U.W."/>
            <person name="Van de Peer Y."/>
            <person name="Grigoriev I.V."/>
        </authorList>
    </citation>
    <scope>NUCLEOTIDE SEQUENCE [LARGE SCALE GENOMIC DNA]</scope>
    <source>
        <strain evidence="10">RCC299 / NOUM17</strain>
    </source>
</reference>
<dbReference type="Proteomes" id="UP000002009">
    <property type="component" value="Chromosome 8"/>
</dbReference>
<dbReference type="GO" id="GO:0000981">
    <property type="term" value="F:DNA-binding transcription factor activity, RNA polymerase II-specific"/>
    <property type="evidence" value="ECO:0007669"/>
    <property type="project" value="TreeGrafter"/>
</dbReference>
<dbReference type="PANTHER" id="PTHR19818">
    <property type="entry name" value="ZINC FINGER PROTEIN ZIC AND GLI"/>
    <property type="match status" value="1"/>
</dbReference>
<dbReference type="PROSITE" id="PS00028">
    <property type="entry name" value="ZINC_FINGER_C2H2_1"/>
    <property type="match status" value="4"/>
</dbReference>
<dbReference type="GeneID" id="8245867"/>
<dbReference type="OrthoDB" id="1750190at2759"/>
<dbReference type="InterPro" id="IPR050329">
    <property type="entry name" value="GLI_C2H2-zinc-finger"/>
</dbReference>
<dbReference type="FunFam" id="3.30.160.60:FF:000125">
    <property type="entry name" value="Putative zinc finger protein 143"/>
    <property type="match status" value="1"/>
</dbReference>